<dbReference type="EMBL" id="BAAATD010000018">
    <property type="protein sequence ID" value="GAA2633513.1"/>
    <property type="molecule type" value="Genomic_DNA"/>
</dbReference>
<feature type="transmembrane region" description="Helical" evidence="2">
    <location>
        <begin position="184"/>
        <end position="202"/>
    </location>
</feature>
<comment type="caution">
    <text evidence="4">The sequence shown here is derived from an EMBL/GenBank/DDBJ whole genome shotgun (WGS) entry which is preliminary data.</text>
</comment>
<evidence type="ECO:0000313" key="5">
    <source>
        <dbReference type="Proteomes" id="UP001501509"/>
    </source>
</evidence>
<evidence type="ECO:0000313" key="4">
    <source>
        <dbReference type="EMBL" id="GAA2633513.1"/>
    </source>
</evidence>
<gene>
    <name evidence="4" type="ORF">GCM10010411_85100</name>
</gene>
<protein>
    <submittedName>
        <fullName evidence="4">DMT family transporter</fullName>
    </submittedName>
</protein>
<feature type="domain" description="EamA" evidence="3">
    <location>
        <begin position="125"/>
        <end position="255"/>
    </location>
</feature>
<evidence type="ECO:0000259" key="3">
    <source>
        <dbReference type="Pfam" id="PF00892"/>
    </source>
</evidence>
<feature type="transmembrane region" description="Helical" evidence="2">
    <location>
        <begin position="78"/>
        <end position="95"/>
    </location>
</feature>
<keyword evidence="2" id="KW-0472">Membrane</keyword>
<dbReference type="SUPFAM" id="SSF103481">
    <property type="entry name" value="Multidrug resistance efflux transporter EmrE"/>
    <property type="match status" value="1"/>
</dbReference>
<organism evidence="4 5">
    <name type="scientific">Actinomadura fulvescens</name>
    <dbReference type="NCBI Taxonomy" id="46160"/>
    <lineage>
        <taxon>Bacteria</taxon>
        <taxon>Bacillati</taxon>
        <taxon>Actinomycetota</taxon>
        <taxon>Actinomycetes</taxon>
        <taxon>Streptosporangiales</taxon>
        <taxon>Thermomonosporaceae</taxon>
        <taxon>Actinomadura</taxon>
    </lineage>
</organism>
<dbReference type="InterPro" id="IPR037185">
    <property type="entry name" value="EmrE-like"/>
</dbReference>
<feature type="transmembrane region" description="Helical" evidence="2">
    <location>
        <begin position="155"/>
        <end position="178"/>
    </location>
</feature>
<name>A0ABP6D4G9_9ACTN</name>
<sequence>MRFFVVSAVFHYLGPAFAVLLFARVEPIGVAALRIWSAALVFALWRRFRWDRTVVLWGIVLAGMNVSFYLAIARLPLGTVAAIEFLPVVGLAALGARTPRNLVALVAVVGGVYALVDVRVEGDPFGFVLAFLNAALFAFYIVLAHSSAQRSSAIAGLGAAMAVAALLTAPGLVMAAPAATDPRLLAAGAGVGICSSVIPYICDQLAMARLARETYALMVALLPATAMLIGVIVLRQVPTAAEALGVAFVIFGVALHSGRTERLKENTWNRHDSVARG</sequence>
<feature type="transmembrane region" description="Helical" evidence="2">
    <location>
        <begin position="125"/>
        <end position="143"/>
    </location>
</feature>
<feature type="transmembrane region" description="Helical" evidence="2">
    <location>
        <begin position="102"/>
        <end position="119"/>
    </location>
</feature>
<evidence type="ECO:0000256" key="1">
    <source>
        <dbReference type="ARBA" id="ARBA00007362"/>
    </source>
</evidence>
<keyword evidence="2" id="KW-1133">Transmembrane helix</keyword>
<keyword evidence="5" id="KW-1185">Reference proteome</keyword>
<dbReference type="RefSeq" id="WP_344548217.1">
    <property type="nucleotide sequence ID" value="NZ_BAAATD010000018.1"/>
</dbReference>
<accession>A0ABP6D4G9</accession>
<feature type="transmembrane region" description="Helical" evidence="2">
    <location>
        <begin position="28"/>
        <end position="45"/>
    </location>
</feature>
<dbReference type="InterPro" id="IPR000620">
    <property type="entry name" value="EamA_dom"/>
</dbReference>
<dbReference type="Pfam" id="PF00892">
    <property type="entry name" value="EamA"/>
    <property type="match status" value="1"/>
</dbReference>
<comment type="similarity">
    <text evidence="1">Belongs to the EamA transporter family.</text>
</comment>
<keyword evidence="2" id="KW-0812">Transmembrane</keyword>
<evidence type="ECO:0000256" key="2">
    <source>
        <dbReference type="SAM" id="Phobius"/>
    </source>
</evidence>
<feature type="transmembrane region" description="Helical" evidence="2">
    <location>
        <begin position="214"/>
        <end position="234"/>
    </location>
</feature>
<proteinExistence type="inferred from homology"/>
<feature type="transmembrane region" description="Helical" evidence="2">
    <location>
        <begin position="240"/>
        <end position="258"/>
    </location>
</feature>
<reference evidence="5" key="1">
    <citation type="journal article" date="2019" name="Int. J. Syst. Evol. Microbiol.">
        <title>The Global Catalogue of Microorganisms (GCM) 10K type strain sequencing project: providing services to taxonomists for standard genome sequencing and annotation.</title>
        <authorList>
            <consortium name="The Broad Institute Genomics Platform"/>
            <consortium name="The Broad Institute Genome Sequencing Center for Infectious Disease"/>
            <person name="Wu L."/>
            <person name="Ma J."/>
        </authorList>
    </citation>
    <scope>NUCLEOTIDE SEQUENCE [LARGE SCALE GENOMIC DNA]</scope>
    <source>
        <strain evidence="5">JCM 6833</strain>
    </source>
</reference>
<dbReference type="Proteomes" id="UP001501509">
    <property type="component" value="Unassembled WGS sequence"/>
</dbReference>
<feature type="transmembrane region" description="Helical" evidence="2">
    <location>
        <begin position="54"/>
        <end position="72"/>
    </location>
</feature>